<comment type="caution">
    <text evidence="8">The sequence shown here is derived from an EMBL/GenBank/DDBJ whole genome shotgun (WGS) entry which is preliminary data.</text>
</comment>
<keyword evidence="9" id="KW-1185">Reference proteome</keyword>
<organism evidence="8 9">
    <name type="scientific">Nocardioides antri</name>
    <dbReference type="NCBI Taxonomy" id="2607659"/>
    <lineage>
        <taxon>Bacteria</taxon>
        <taxon>Bacillati</taxon>
        <taxon>Actinomycetota</taxon>
        <taxon>Actinomycetes</taxon>
        <taxon>Propionibacteriales</taxon>
        <taxon>Nocardioidaceae</taxon>
        <taxon>Nocardioides</taxon>
    </lineage>
</organism>
<dbReference type="InterPro" id="IPR051820">
    <property type="entry name" value="FAD-binding_MO"/>
</dbReference>
<accession>A0A5B1M5T8</accession>
<gene>
    <name evidence="8" type="ORF">F0U47_10535</name>
</gene>
<keyword evidence="4" id="KW-0274">FAD</keyword>
<sequence length="515" mass="57454">MATKVSKAVDEPVDKAVEEVDVVIIGAGISGIGAASYFTKELPGRSLLVLEGRDSIGGTWDLFRYPGIRSDSDLHTFGYEFKPWLHENAIADAHLIKDYLQETVEENGLSGLIRFRHRVVQAEWSTEDSRWTLTVEVTDAEGKATTKTVRTNWVFAATGYYRYDEGYSPEFAGREDFGGVVVHPQHWPEDLDYSGKKVVIIGSGATAVTMVPAMLAGEGAASHVTMLQRTPTYIMSMPRVDGLALTLTKLLGEKRGYAVTRFKNIWLERAVVKWLRAFPKAGRRFIRRENLKRLPEGFDVDKHFNPPYNPWDQRLCLAPDGDFFDAIKRGDADVATDKIVRFTERGILLESGQELEADIIVTATGLNMQLFSGMPIVVDGKPVDITESYAYRGMLLSGIPNWAMAIGYTTSSWTLKVSLMCRYFIDLIKHMDANGYDRAVPVAEAGMECRPVMDLQSGYAKRGAKHLPKQGVSAPWRMAMSYQEDAKALRGPVFDQHLKFSGSQRASRERSTADV</sequence>
<dbReference type="PANTHER" id="PTHR43872:SF1">
    <property type="entry name" value="MONOOXYGENASE, PUTATIVE (AFU_ORTHOLOGUE AFUA_8G02570)-RELATED"/>
    <property type="match status" value="1"/>
</dbReference>
<dbReference type="AlphaFoldDB" id="A0A5B1M5T8"/>
<dbReference type="RefSeq" id="WP_149750322.1">
    <property type="nucleotide sequence ID" value="NZ_VUJW01000003.1"/>
</dbReference>
<dbReference type="Pfam" id="PF00743">
    <property type="entry name" value="FMO-like"/>
    <property type="match status" value="1"/>
</dbReference>
<dbReference type="GO" id="GO:0050660">
    <property type="term" value="F:flavin adenine dinucleotide binding"/>
    <property type="evidence" value="ECO:0007669"/>
    <property type="project" value="InterPro"/>
</dbReference>
<protein>
    <submittedName>
        <fullName evidence="8">NAD(P)/FAD-dependent oxidoreductase</fullName>
    </submittedName>
</protein>
<dbReference type="PANTHER" id="PTHR43872">
    <property type="entry name" value="MONOOXYGENASE, PUTATIVE (AFU_ORTHOLOGUE AFUA_8G02570)-RELATED"/>
    <property type="match status" value="1"/>
</dbReference>
<dbReference type="Proteomes" id="UP000324351">
    <property type="component" value="Unassembled WGS sequence"/>
</dbReference>
<dbReference type="EMBL" id="VUJW01000003">
    <property type="protein sequence ID" value="KAA1427848.1"/>
    <property type="molecule type" value="Genomic_DNA"/>
</dbReference>
<evidence type="ECO:0000256" key="3">
    <source>
        <dbReference type="ARBA" id="ARBA00022630"/>
    </source>
</evidence>
<evidence type="ECO:0000256" key="2">
    <source>
        <dbReference type="ARBA" id="ARBA00010139"/>
    </source>
</evidence>
<dbReference type="FunFam" id="3.50.50.60:FF:000228">
    <property type="entry name" value="FAD-containing monooxygenase EthA"/>
    <property type="match status" value="1"/>
</dbReference>
<evidence type="ECO:0000256" key="1">
    <source>
        <dbReference type="ARBA" id="ARBA00001974"/>
    </source>
</evidence>
<dbReference type="InterPro" id="IPR036188">
    <property type="entry name" value="FAD/NAD-bd_sf"/>
</dbReference>
<dbReference type="Gene3D" id="3.50.50.60">
    <property type="entry name" value="FAD/NAD(P)-binding domain"/>
    <property type="match status" value="3"/>
</dbReference>
<keyword evidence="5" id="KW-0521">NADP</keyword>
<evidence type="ECO:0000313" key="9">
    <source>
        <dbReference type="Proteomes" id="UP000324351"/>
    </source>
</evidence>
<keyword evidence="3" id="KW-0285">Flavoprotein</keyword>
<evidence type="ECO:0000256" key="6">
    <source>
        <dbReference type="ARBA" id="ARBA00023002"/>
    </source>
</evidence>
<dbReference type="GO" id="GO:0004499">
    <property type="term" value="F:N,N-dimethylaniline monooxygenase activity"/>
    <property type="evidence" value="ECO:0007669"/>
    <property type="project" value="InterPro"/>
</dbReference>
<name>A0A5B1M5T8_9ACTN</name>
<dbReference type="SUPFAM" id="SSF51905">
    <property type="entry name" value="FAD/NAD(P)-binding domain"/>
    <property type="match status" value="1"/>
</dbReference>
<evidence type="ECO:0000256" key="4">
    <source>
        <dbReference type="ARBA" id="ARBA00022827"/>
    </source>
</evidence>
<reference evidence="8 9" key="1">
    <citation type="submission" date="2019-09" db="EMBL/GenBank/DDBJ databases">
        <title>Nocardioides panacisoli sp. nov., isolated from the soil of a ginseng field.</title>
        <authorList>
            <person name="Cho C."/>
        </authorList>
    </citation>
    <scope>NUCLEOTIDE SEQUENCE [LARGE SCALE GENOMIC DNA]</scope>
    <source>
        <strain evidence="8 9">BN140041</strain>
    </source>
</reference>
<dbReference type="InterPro" id="IPR020946">
    <property type="entry name" value="Flavin_mOase-like"/>
</dbReference>
<evidence type="ECO:0000256" key="5">
    <source>
        <dbReference type="ARBA" id="ARBA00022857"/>
    </source>
</evidence>
<evidence type="ECO:0000256" key="7">
    <source>
        <dbReference type="ARBA" id="ARBA00023033"/>
    </source>
</evidence>
<comment type="cofactor">
    <cofactor evidence="1">
        <name>FAD</name>
        <dbReference type="ChEBI" id="CHEBI:57692"/>
    </cofactor>
</comment>
<keyword evidence="6" id="KW-0560">Oxidoreductase</keyword>
<reference evidence="8 9" key="2">
    <citation type="submission" date="2019-09" db="EMBL/GenBank/DDBJ databases">
        <authorList>
            <person name="Jin C."/>
        </authorList>
    </citation>
    <scope>NUCLEOTIDE SEQUENCE [LARGE SCALE GENOMIC DNA]</scope>
    <source>
        <strain evidence="8 9">BN140041</strain>
    </source>
</reference>
<proteinExistence type="inferred from homology"/>
<dbReference type="Pfam" id="PF13450">
    <property type="entry name" value="NAD_binding_8"/>
    <property type="match status" value="1"/>
</dbReference>
<comment type="similarity">
    <text evidence="2">Belongs to the FAD-binding monooxygenase family.</text>
</comment>
<keyword evidence="7" id="KW-0503">Monooxygenase</keyword>
<evidence type="ECO:0000313" key="8">
    <source>
        <dbReference type="EMBL" id="KAA1427848.1"/>
    </source>
</evidence>
<dbReference type="GO" id="GO:0050661">
    <property type="term" value="F:NADP binding"/>
    <property type="evidence" value="ECO:0007669"/>
    <property type="project" value="InterPro"/>
</dbReference>